<dbReference type="AlphaFoldDB" id="A0AAV8Q8M6"/>
<sequence length="242" mass="25254">MAQPRFVSVVFFVAVLISGAHSTSFRFKNNCPYTVWPASQANAGKAALSPTGFQLDSGGSLSVDAPPAWSGRMWARHRCSTDSSGRFSCLSGDCGTGQVACSGAGGATPTTLVEVTLQGGGGKDFYDVSCVDGFNVPVSVVPSGGSNCDSTSCRTNINARCPTELWMAAPDGSVVGCKSACLAFGTDEYCCRGKFGSPDTCKPTGYSKMFKDACPQAYSYAYDDKSSTFTCVGANYDITFCP</sequence>
<dbReference type="CDD" id="cd09218">
    <property type="entry name" value="TLP-PA"/>
    <property type="match status" value="1"/>
</dbReference>
<evidence type="ECO:0000313" key="4">
    <source>
        <dbReference type="Proteomes" id="UP001222027"/>
    </source>
</evidence>
<feature type="signal peptide" evidence="2">
    <location>
        <begin position="1"/>
        <end position="22"/>
    </location>
</feature>
<gene>
    <name evidence="3" type="ORF">OPV22_030386</name>
</gene>
<dbReference type="InterPro" id="IPR037176">
    <property type="entry name" value="Osmotin/thaumatin-like_sf"/>
</dbReference>
<dbReference type="SMART" id="SM00205">
    <property type="entry name" value="THN"/>
    <property type="match status" value="1"/>
</dbReference>
<feature type="disulfide bond" evidence="1">
    <location>
        <begin position="191"/>
        <end position="201"/>
    </location>
</feature>
<dbReference type="Proteomes" id="UP001222027">
    <property type="component" value="Unassembled WGS sequence"/>
</dbReference>
<dbReference type="InterPro" id="IPR001938">
    <property type="entry name" value="Thaumatin"/>
</dbReference>
<comment type="caution">
    <text evidence="3">The sequence shown here is derived from an EMBL/GenBank/DDBJ whole genome shotgun (WGS) entry which is preliminary data.</text>
</comment>
<evidence type="ECO:0000313" key="3">
    <source>
        <dbReference type="EMBL" id="KAJ8467834.1"/>
    </source>
</evidence>
<dbReference type="PROSITE" id="PS51367">
    <property type="entry name" value="THAUMATIN_2"/>
    <property type="match status" value="1"/>
</dbReference>
<evidence type="ECO:0008006" key="5">
    <source>
        <dbReference type="Google" id="ProtNLM"/>
    </source>
</evidence>
<dbReference type="FunFam" id="2.60.110.10:FF:000004">
    <property type="entry name" value="THAUMATIN-LIKE PROTEIN 1"/>
    <property type="match status" value="1"/>
</dbReference>
<dbReference type="PRINTS" id="PR00347">
    <property type="entry name" value="THAUMATIN"/>
</dbReference>
<keyword evidence="2" id="KW-0732">Signal</keyword>
<name>A0AAV8Q8M6_ENSVE</name>
<dbReference type="PANTHER" id="PTHR31048">
    <property type="entry name" value="OS03G0233200 PROTEIN"/>
    <property type="match status" value="1"/>
</dbReference>
<keyword evidence="4" id="KW-1185">Reference proteome</keyword>
<dbReference type="Pfam" id="PF00314">
    <property type="entry name" value="Thaumatin"/>
    <property type="match status" value="1"/>
</dbReference>
<feature type="chain" id="PRO_5043372895" description="Thaumatin-like protein" evidence="2">
    <location>
        <begin position="23"/>
        <end position="242"/>
    </location>
</feature>
<dbReference type="Gene3D" id="2.60.110.10">
    <property type="entry name" value="Thaumatin"/>
    <property type="match status" value="1"/>
</dbReference>
<feature type="disulfide bond" evidence="1">
    <location>
        <begin position="31"/>
        <end position="241"/>
    </location>
</feature>
<feature type="disulfide bond" evidence="1">
    <location>
        <begin position="79"/>
        <end position="89"/>
    </location>
</feature>
<feature type="disulfide bond" evidence="1">
    <location>
        <begin position="94"/>
        <end position="101"/>
    </location>
</feature>
<evidence type="ECO:0000256" key="1">
    <source>
        <dbReference type="PIRSR" id="PIRSR002703-1"/>
    </source>
</evidence>
<feature type="disulfide bond" evidence="1">
    <location>
        <begin position="148"/>
        <end position="231"/>
    </location>
</feature>
<feature type="disulfide bond" evidence="1">
    <location>
        <begin position="153"/>
        <end position="214"/>
    </location>
</feature>
<feature type="disulfide bond" evidence="1">
    <location>
        <begin position="181"/>
        <end position="190"/>
    </location>
</feature>
<keyword evidence="1" id="KW-1015">Disulfide bond</keyword>
<dbReference type="SUPFAM" id="SSF49870">
    <property type="entry name" value="Osmotin, thaumatin-like protein"/>
    <property type="match status" value="1"/>
</dbReference>
<dbReference type="PIRSF" id="PIRSF002703">
    <property type="entry name" value="Thaumatin"/>
    <property type="match status" value="1"/>
</dbReference>
<organism evidence="3 4">
    <name type="scientific">Ensete ventricosum</name>
    <name type="common">Abyssinian banana</name>
    <name type="synonym">Musa ensete</name>
    <dbReference type="NCBI Taxonomy" id="4639"/>
    <lineage>
        <taxon>Eukaryota</taxon>
        <taxon>Viridiplantae</taxon>
        <taxon>Streptophyta</taxon>
        <taxon>Embryophyta</taxon>
        <taxon>Tracheophyta</taxon>
        <taxon>Spermatophyta</taxon>
        <taxon>Magnoliopsida</taxon>
        <taxon>Liliopsida</taxon>
        <taxon>Zingiberales</taxon>
        <taxon>Musaceae</taxon>
        <taxon>Ensete</taxon>
    </lineage>
</organism>
<evidence type="ECO:0000256" key="2">
    <source>
        <dbReference type="SAM" id="SignalP"/>
    </source>
</evidence>
<proteinExistence type="predicted"/>
<accession>A0AAV8Q8M6</accession>
<protein>
    <recommendedName>
        <fullName evidence="5">Thaumatin-like protein</fullName>
    </recommendedName>
</protein>
<reference evidence="3 4" key="1">
    <citation type="submission" date="2022-12" db="EMBL/GenBank/DDBJ databases">
        <title>Chromosome-scale assembly of the Ensete ventricosum genome.</title>
        <authorList>
            <person name="Dussert Y."/>
            <person name="Stocks J."/>
            <person name="Wendawek A."/>
            <person name="Woldeyes F."/>
            <person name="Nichols R.A."/>
            <person name="Borrell J.S."/>
        </authorList>
    </citation>
    <scope>NUCLEOTIDE SEQUENCE [LARGE SCALE GENOMIC DNA]</scope>
    <source>
        <strain evidence="4">cv. Maze</strain>
        <tissue evidence="3">Seeds</tissue>
    </source>
</reference>
<feature type="disulfide bond" evidence="1">
    <location>
        <begin position="161"/>
        <end position="177"/>
    </location>
</feature>
<dbReference type="EMBL" id="JAQQAF010000008">
    <property type="protein sequence ID" value="KAJ8467834.1"/>
    <property type="molecule type" value="Genomic_DNA"/>
</dbReference>